<proteinExistence type="predicted"/>
<dbReference type="AlphaFoldDB" id="A0A8C7A5F4"/>
<dbReference type="Ensembl" id="ENSNPET00000022185.1">
    <property type="protein sequence ID" value="ENSNPEP00000021630.1"/>
    <property type="gene ID" value="ENSNPEG00000016048.1"/>
</dbReference>
<evidence type="ECO:0000313" key="1">
    <source>
        <dbReference type="Ensembl" id="ENSNPEP00000021630.1"/>
    </source>
</evidence>
<protein>
    <submittedName>
        <fullName evidence="1">Uncharacterized protein</fullName>
    </submittedName>
</protein>
<reference evidence="1" key="2">
    <citation type="submission" date="2025-09" db="UniProtKB">
        <authorList>
            <consortium name="Ensembl"/>
        </authorList>
    </citation>
    <scope>IDENTIFICATION</scope>
</reference>
<reference evidence="1" key="1">
    <citation type="submission" date="2025-08" db="UniProtKB">
        <authorList>
            <consortium name="Ensembl"/>
        </authorList>
    </citation>
    <scope>IDENTIFICATION</scope>
</reference>
<dbReference type="Proteomes" id="UP000694420">
    <property type="component" value="Unplaced"/>
</dbReference>
<keyword evidence="2" id="KW-1185">Reference proteome</keyword>
<sequence>MDKGNSRRTSRLQPANKILGILLIRRVIFSNHIPVGMHLLSLLLHYFDMTFVSFQPVDKIGKCKRGRQWPCD</sequence>
<accession>A0A8C7A5F4</accession>
<organism evidence="1 2">
    <name type="scientific">Nothoprocta perdicaria</name>
    <name type="common">Chilean tinamou</name>
    <name type="synonym">Crypturus perdicarius</name>
    <dbReference type="NCBI Taxonomy" id="30464"/>
    <lineage>
        <taxon>Eukaryota</taxon>
        <taxon>Metazoa</taxon>
        <taxon>Chordata</taxon>
        <taxon>Craniata</taxon>
        <taxon>Vertebrata</taxon>
        <taxon>Euteleostomi</taxon>
        <taxon>Archelosauria</taxon>
        <taxon>Archosauria</taxon>
        <taxon>Dinosauria</taxon>
        <taxon>Saurischia</taxon>
        <taxon>Theropoda</taxon>
        <taxon>Coelurosauria</taxon>
        <taxon>Aves</taxon>
        <taxon>Palaeognathae</taxon>
        <taxon>Tinamiformes</taxon>
        <taxon>Tinamidae</taxon>
        <taxon>Nothoprocta</taxon>
    </lineage>
</organism>
<name>A0A8C7A5F4_NOTPE</name>
<evidence type="ECO:0000313" key="2">
    <source>
        <dbReference type="Proteomes" id="UP000694420"/>
    </source>
</evidence>